<dbReference type="EMBL" id="CP124755">
    <property type="protein sequence ID" value="WGZ90445.1"/>
    <property type="molecule type" value="Genomic_DNA"/>
</dbReference>
<proteinExistence type="predicted"/>
<gene>
    <name evidence="2" type="ORF">QJT80_13265</name>
</gene>
<evidence type="ECO:0000313" key="2">
    <source>
        <dbReference type="EMBL" id="WGZ90445.1"/>
    </source>
</evidence>
<feature type="signal peptide" evidence="1">
    <location>
        <begin position="1"/>
        <end position="21"/>
    </location>
</feature>
<name>A0AA95H6I4_9GAMM</name>
<dbReference type="KEGG" id="tdu:QJT80_13265"/>
<dbReference type="Proteomes" id="UP001300672">
    <property type="component" value="Chromosome"/>
</dbReference>
<keyword evidence="1" id="KW-0732">Signal</keyword>
<dbReference type="AlphaFoldDB" id="A0AA95H6I4"/>
<evidence type="ECO:0000256" key="1">
    <source>
        <dbReference type="SAM" id="SignalP"/>
    </source>
</evidence>
<reference evidence="2" key="2">
    <citation type="submission" date="2023-04" db="EMBL/GenBank/DDBJ databases">
        <authorList>
            <person name="Beletskiy A.V."/>
            <person name="Mardanov A.V."/>
            <person name="Ravin N.V."/>
        </authorList>
    </citation>
    <scope>NUCLEOTIDE SEQUENCE</scope>
    <source>
        <strain evidence="2">GKL-01</strain>
    </source>
</reference>
<sequence>MFNKVLPAIILSLASYSTVYAETLTLDADATIDADGGYAATGEDRAAPVETADTGMLQNADGTYSVDETAISDTSVEPEPFAVDDTTVDTDNYYVDPNAPALDPNVVVNAETSVVADPNVATDEYMTTDASYGNHPEANQAQAFLVDATGNVQSDIAVENEADSETIATTTLEANNL</sequence>
<accession>A0AA95H6I4</accession>
<protein>
    <submittedName>
        <fullName evidence="2">Uncharacterized protein</fullName>
    </submittedName>
</protein>
<feature type="chain" id="PRO_5041666236" evidence="1">
    <location>
        <begin position="22"/>
        <end position="177"/>
    </location>
</feature>
<organism evidence="2">
    <name type="scientific">Candidatus Thiocaldithrix dubininis</name>
    <dbReference type="NCBI Taxonomy" id="3080823"/>
    <lineage>
        <taxon>Bacteria</taxon>
        <taxon>Pseudomonadati</taxon>
        <taxon>Pseudomonadota</taxon>
        <taxon>Gammaproteobacteria</taxon>
        <taxon>Thiotrichales</taxon>
        <taxon>Thiotrichaceae</taxon>
        <taxon>Candidatus Thiocaldithrix</taxon>
    </lineage>
</organism>
<reference evidence="2" key="1">
    <citation type="journal article" date="2023" name="Int. J. Mol. Sci.">
        <title>Metagenomics Revealed a New Genus 'Candidatus Thiocaldithrix dubininis' gen. nov., sp. nov. and a New Species 'Candidatus Thiothrix putei' sp. nov. in the Family Thiotrichaceae, Some Members of Which Have Traits of Both Na+- and H+-Motive Energetics.</title>
        <authorList>
            <person name="Ravin N.V."/>
            <person name="Muntyan M.S."/>
            <person name="Smolyakov D.D."/>
            <person name="Rudenko T.S."/>
            <person name="Beletsky A.V."/>
            <person name="Mardanov A.V."/>
            <person name="Grabovich M.Y."/>
        </authorList>
    </citation>
    <scope>NUCLEOTIDE SEQUENCE</scope>
    <source>
        <strain evidence="2">GKL-01</strain>
    </source>
</reference>